<feature type="compositionally biased region" description="Basic and acidic residues" evidence="1">
    <location>
        <begin position="271"/>
        <end position="294"/>
    </location>
</feature>
<accession>A0A8D8LPJ4</accession>
<sequence length="363" mass="37143">MKNIDLKENIIPDFDDFIGPRTLKSFMADPSNVEKTSGRLKRDVSEDKTDLENEPEVVGLPKNVLRFEINPRNTERSRKPSHLNVHEGKERLKRDAAKDSKNVSENESTSGYEDGGIPENVETLEIRAINSEGNRKPGGPRRPSPDDGMRGHRGPVGPKKDGRGSKKGDEGGYGGHGGCSEGCTGRTPNPGSGGKGQRRGAREGGFGGGEKGTGEGEKGFGGGEKGFGGHGEGRTPCENGGGCRGVGGCEGKGGCGGKDHKEGGGRGGSGDGDHGGRGQGDRGGCKDCGDEGSGHKPGGAEPGYRGGDGNHGGGHGRGKRGKSGGGGGGKPCPPCEAGIPCPLDALTNILDSTPPPLPLTKQE</sequence>
<feature type="compositionally biased region" description="Gly residues" evidence="1">
    <location>
        <begin position="219"/>
        <end position="230"/>
    </location>
</feature>
<dbReference type="PRINTS" id="PR01228">
    <property type="entry name" value="EGGSHELL"/>
</dbReference>
<feature type="region of interest" description="Disordered" evidence="1">
    <location>
        <begin position="28"/>
        <end position="56"/>
    </location>
</feature>
<dbReference type="EMBL" id="HBUF01017695">
    <property type="protein sequence ID" value="CAG6610263.1"/>
    <property type="molecule type" value="Transcribed_RNA"/>
</dbReference>
<proteinExistence type="predicted"/>
<feature type="compositionally biased region" description="Basic and acidic residues" evidence="1">
    <location>
        <begin position="158"/>
        <end position="170"/>
    </location>
</feature>
<organism evidence="2">
    <name type="scientific">Cacopsylla melanoneura</name>
    <dbReference type="NCBI Taxonomy" id="428564"/>
    <lineage>
        <taxon>Eukaryota</taxon>
        <taxon>Metazoa</taxon>
        <taxon>Ecdysozoa</taxon>
        <taxon>Arthropoda</taxon>
        <taxon>Hexapoda</taxon>
        <taxon>Insecta</taxon>
        <taxon>Pterygota</taxon>
        <taxon>Neoptera</taxon>
        <taxon>Paraneoptera</taxon>
        <taxon>Hemiptera</taxon>
        <taxon>Sternorrhyncha</taxon>
        <taxon>Psylloidea</taxon>
        <taxon>Psyllidae</taxon>
        <taxon>Psyllinae</taxon>
        <taxon>Cacopsylla</taxon>
    </lineage>
</organism>
<feature type="region of interest" description="Disordered" evidence="1">
    <location>
        <begin position="257"/>
        <end position="330"/>
    </location>
</feature>
<dbReference type="AlphaFoldDB" id="A0A8D8LPJ4"/>
<feature type="compositionally biased region" description="Basic and acidic residues" evidence="1">
    <location>
        <begin position="73"/>
        <end position="104"/>
    </location>
</feature>
<name>A0A8D8LPJ4_9HEMI</name>
<reference evidence="2" key="1">
    <citation type="submission" date="2021-05" db="EMBL/GenBank/DDBJ databases">
        <authorList>
            <person name="Alioto T."/>
            <person name="Alioto T."/>
            <person name="Gomez Garrido J."/>
        </authorList>
    </citation>
    <scope>NUCLEOTIDE SEQUENCE</scope>
</reference>
<evidence type="ECO:0000256" key="1">
    <source>
        <dbReference type="SAM" id="MobiDB-lite"/>
    </source>
</evidence>
<protein>
    <submittedName>
        <fullName evidence="2">Uncharacterized protein</fullName>
    </submittedName>
</protein>
<feature type="compositionally biased region" description="Gly residues" evidence="1">
    <location>
        <begin position="295"/>
        <end position="313"/>
    </location>
</feature>
<feature type="compositionally biased region" description="Gly residues" evidence="1">
    <location>
        <begin position="171"/>
        <end position="180"/>
    </location>
</feature>
<evidence type="ECO:0000313" key="2">
    <source>
        <dbReference type="EMBL" id="CAG6610263.1"/>
    </source>
</evidence>
<feature type="region of interest" description="Disordered" evidence="1">
    <location>
        <begin position="68"/>
        <end position="242"/>
    </location>
</feature>
<feature type="compositionally biased region" description="Basic and acidic residues" evidence="1">
    <location>
        <begin position="36"/>
        <end position="51"/>
    </location>
</feature>